<dbReference type="NCBIfam" id="TIGR01587">
    <property type="entry name" value="cas3_core"/>
    <property type="match status" value="1"/>
</dbReference>
<keyword evidence="8" id="KW-0067">ATP-binding</keyword>
<evidence type="ECO:0000256" key="1">
    <source>
        <dbReference type="ARBA" id="ARBA00006847"/>
    </source>
</evidence>
<evidence type="ECO:0000313" key="11">
    <source>
        <dbReference type="EMBL" id="QCF28018.1"/>
    </source>
</evidence>
<gene>
    <name evidence="11" type="primary">cas3</name>
    <name evidence="11" type="ORF">soil367_17160</name>
</gene>
<dbReference type="SUPFAM" id="SSF52540">
    <property type="entry name" value="P-loop containing nucleoside triphosphate hydrolases"/>
    <property type="match status" value="1"/>
</dbReference>
<comment type="similarity">
    <text evidence="1">In the N-terminal section; belongs to the CRISPR-associated nuclease Cas3-HD family.</text>
</comment>
<dbReference type="GO" id="GO:0016787">
    <property type="term" value="F:hydrolase activity"/>
    <property type="evidence" value="ECO:0007669"/>
    <property type="project" value="UniProtKB-KW"/>
</dbReference>
<evidence type="ECO:0000259" key="10">
    <source>
        <dbReference type="PROSITE" id="PS51643"/>
    </source>
</evidence>
<evidence type="ECO:0000256" key="8">
    <source>
        <dbReference type="ARBA" id="ARBA00022840"/>
    </source>
</evidence>
<evidence type="ECO:0000313" key="12">
    <source>
        <dbReference type="Proteomes" id="UP000298049"/>
    </source>
</evidence>
<keyword evidence="3" id="KW-0540">Nuclease</keyword>
<keyword evidence="6" id="KW-0378">Hydrolase</keyword>
<accession>A0A4P7XLN9</accession>
<proteinExistence type="inferred from homology"/>
<dbReference type="InterPro" id="IPR050547">
    <property type="entry name" value="DEAD_box_RNA_helicases"/>
</dbReference>
<reference evidence="11 12" key="1">
    <citation type="submission" date="2018-07" db="EMBL/GenBank/DDBJ databases">
        <title>Marsedoiliclastica nanhaica gen. nov. sp. nov., a novel marine hydrocarbonoclastic bacterium isolated from an in-situ enriched hydrocarbon-degrading consortium in deep-sea sediment.</title>
        <authorList>
            <person name="Dong C."/>
            <person name="Ma T."/>
            <person name="Liu R."/>
            <person name="Shao Z."/>
        </authorList>
    </citation>
    <scope>NUCLEOTIDE SEQUENCE [LARGE SCALE GENOMIC DNA]</scope>
    <source>
        <strain evidence="12">soil36-7</strain>
    </source>
</reference>
<dbReference type="EMBL" id="CP031093">
    <property type="protein sequence ID" value="QCF28018.1"/>
    <property type="molecule type" value="Genomic_DNA"/>
</dbReference>
<dbReference type="GO" id="GO:0051607">
    <property type="term" value="P:defense response to virus"/>
    <property type="evidence" value="ECO:0007669"/>
    <property type="project" value="UniProtKB-KW"/>
</dbReference>
<dbReference type="SMART" id="SM00487">
    <property type="entry name" value="DEXDc"/>
    <property type="match status" value="1"/>
</dbReference>
<keyword evidence="7" id="KW-0347">Helicase</keyword>
<evidence type="ECO:0000256" key="9">
    <source>
        <dbReference type="ARBA" id="ARBA00023118"/>
    </source>
</evidence>
<keyword evidence="9" id="KW-0051">Antiviral defense</keyword>
<evidence type="ECO:0000256" key="3">
    <source>
        <dbReference type="ARBA" id="ARBA00022722"/>
    </source>
</evidence>
<dbReference type="InterPro" id="IPR054712">
    <property type="entry name" value="Cas3-like_dom"/>
</dbReference>
<sequence>MDVAAVGYCLFSPEVSRNQSLARSLGISPQQLQSIFTFSLALHDLGKFTRAFQGLASPGLKGLVGPEATIEYTKRHDTLGMLLWTRGVSEKLGDGHSWHWPASQALGRHGRRAIESLLGAAFGHHGKPVESGSESIDDHALEDDQEAAWEFSLAVAELMKPDWPVEQFNDREWSCQLKRMSWHLAGQAVLADWLGSNQDAFPYQSDAENLDEYWHGKAIPRARALLQQLGFAHALTPAPFEGVEPFFGFEPTPLQLWAQDIPLEASPQLFILEDVTGAGKTEAAMTLAHRLLERHQVEGVYFGLPTMATSNAMYSRIAGVYRRWFAGESQPNLVLAHGARQLNDPFGATIIPSQALDNTYGVGESSASAICNEWFADSRKKALLADVGVGTIDQVLMALLPFRHQSLRLIGLANKLLIVDEIHACDDYMLTLLTAVLTAHAQQGGSAVLLTATLPLDMRHQLVRAWQRGLQGESDASSTDYAFPLATHVSEAGVAAYPVGTRKSVEREVRVDHINDEEAALASLAAAAREGLCACWVRNTVDDAIAAIERLAELVPDPEKLLLFHSRFVMADRQAIEAAALSHFGKASGPEDRAGWVLVATQVVEQSLDLDFDVMISDLAPIDLLIQRAGRLHRHSRDVAGNRLETNDERRGPTLQILAPPYTETPGSQWVRSFLPGTAAVYRNHGQLWLTLKVLLTQGAIRMPQEARLLIESVFSDEAEAAIPEGLFGSHLEQEGARRGQAAMGHFNKLNLDKGYVPASAAGGWLEDVDIGTRLSDEPSVTVTLVRLNEDRSELLPWVTTGQHRWELSQLTVRQSLANRLPAWPAALEVLAEQLFAARKALKYSRLWLPESEEAELRYSQTLGMHKPRECGERN</sequence>
<dbReference type="NCBIfam" id="TIGR01596">
    <property type="entry name" value="cas3_HD"/>
    <property type="match status" value="1"/>
</dbReference>
<dbReference type="InterPro" id="IPR006483">
    <property type="entry name" value="CRISPR-assoc_Cas3_HD"/>
</dbReference>
<evidence type="ECO:0000256" key="2">
    <source>
        <dbReference type="ARBA" id="ARBA00009046"/>
    </source>
</evidence>
<keyword evidence="5" id="KW-0547">Nucleotide-binding</keyword>
<keyword evidence="4" id="KW-0479">Metal-binding</keyword>
<dbReference type="Proteomes" id="UP000298049">
    <property type="component" value="Chromosome"/>
</dbReference>
<organism evidence="11 12">
    <name type="scientific">Hydrocarboniclastica marina</name>
    <dbReference type="NCBI Taxonomy" id="2259620"/>
    <lineage>
        <taxon>Bacteria</taxon>
        <taxon>Pseudomonadati</taxon>
        <taxon>Pseudomonadota</taxon>
        <taxon>Gammaproteobacteria</taxon>
        <taxon>Alteromonadales</taxon>
        <taxon>Alteromonadaceae</taxon>
        <taxon>Hydrocarboniclastica</taxon>
    </lineage>
</organism>
<evidence type="ECO:0000256" key="5">
    <source>
        <dbReference type="ARBA" id="ARBA00022741"/>
    </source>
</evidence>
<evidence type="ECO:0000256" key="4">
    <source>
        <dbReference type="ARBA" id="ARBA00022723"/>
    </source>
</evidence>
<feature type="domain" description="HD Cas3-type" evidence="10">
    <location>
        <begin position="1"/>
        <end position="194"/>
    </location>
</feature>
<dbReference type="PROSITE" id="PS51643">
    <property type="entry name" value="HD_CAS3"/>
    <property type="match status" value="1"/>
</dbReference>
<keyword evidence="12" id="KW-1185">Reference proteome</keyword>
<dbReference type="Gene3D" id="3.40.50.300">
    <property type="entry name" value="P-loop containing nucleotide triphosphate hydrolases"/>
    <property type="match status" value="2"/>
</dbReference>
<dbReference type="GO" id="GO:0046872">
    <property type="term" value="F:metal ion binding"/>
    <property type="evidence" value="ECO:0007669"/>
    <property type="project" value="UniProtKB-KW"/>
</dbReference>
<dbReference type="InterPro" id="IPR014001">
    <property type="entry name" value="Helicase_ATP-bd"/>
</dbReference>
<dbReference type="Gene3D" id="1.10.3210.30">
    <property type="match status" value="1"/>
</dbReference>
<dbReference type="PANTHER" id="PTHR47963">
    <property type="entry name" value="DEAD-BOX ATP-DEPENDENT RNA HELICASE 47, MITOCHONDRIAL"/>
    <property type="match status" value="1"/>
</dbReference>
<dbReference type="InterPro" id="IPR006474">
    <property type="entry name" value="Helicase_Cas3_CRISPR-ass_core"/>
</dbReference>
<dbReference type="GO" id="GO:0003723">
    <property type="term" value="F:RNA binding"/>
    <property type="evidence" value="ECO:0007669"/>
    <property type="project" value="TreeGrafter"/>
</dbReference>
<dbReference type="PANTHER" id="PTHR47963:SF9">
    <property type="entry name" value="CRISPR-ASSOCIATED ENDONUCLEASE_HELICASE CAS3"/>
    <property type="match status" value="1"/>
</dbReference>
<dbReference type="GO" id="GO:0005524">
    <property type="term" value="F:ATP binding"/>
    <property type="evidence" value="ECO:0007669"/>
    <property type="project" value="UniProtKB-KW"/>
</dbReference>
<dbReference type="KEGG" id="hmi:soil367_17160"/>
<evidence type="ECO:0000256" key="6">
    <source>
        <dbReference type="ARBA" id="ARBA00022801"/>
    </source>
</evidence>
<name>A0A4P7XLN9_9ALTE</name>
<dbReference type="SMART" id="SM00490">
    <property type="entry name" value="HELICc"/>
    <property type="match status" value="1"/>
</dbReference>
<dbReference type="InterPro" id="IPR001650">
    <property type="entry name" value="Helicase_C-like"/>
</dbReference>
<dbReference type="GO" id="GO:0003724">
    <property type="term" value="F:RNA helicase activity"/>
    <property type="evidence" value="ECO:0007669"/>
    <property type="project" value="TreeGrafter"/>
</dbReference>
<dbReference type="Pfam" id="PF22590">
    <property type="entry name" value="Cas3-like_C_2"/>
    <property type="match status" value="1"/>
</dbReference>
<dbReference type="OrthoDB" id="9810236at2"/>
<dbReference type="InterPro" id="IPR038257">
    <property type="entry name" value="CRISPR-assoc_Cas3_HD_sf"/>
</dbReference>
<dbReference type="AlphaFoldDB" id="A0A4P7XLN9"/>
<protein>
    <submittedName>
        <fullName evidence="11">CRISPR-associated helicase Cas3</fullName>
    </submittedName>
</protein>
<dbReference type="InterPro" id="IPR027417">
    <property type="entry name" value="P-loop_NTPase"/>
</dbReference>
<dbReference type="Pfam" id="PF18019">
    <property type="entry name" value="Cas3_HD"/>
    <property type="match status" value="1"/>
</dbReference>
<evidence type="ECO:0000256" key="7">
    <source>
        <dbReference type="ARBA" id="ARBA00022806"/>
    </source>
</evidence>
<dbReference type="GO" id="GO:0004518">
    <property type="term" value="F:nuclease activity"/>
    <property type="evidence" value="ECO:0007669"/>
    <property type="project" value="UniProtKB-KW"/>
</dbReference>
<dbReference type="CDD" id="cd09641">
    <property type="entry name" value="Cas3''_I"/>
    <property type="match status" value="1"/>
</dbReference>
<comment type="similarity">
    <text evidence="2">In the central section; belongs to the CRISPR-associated helicase Cas3 family.</text>
</comment>